<keyword evidence="7" id="KW-1185">Reference proteome</keyword>
<evidence type="ECO:0000256" key="1">
    <source>
        <dbReference type="ARBA" id="ARBA00022553"/>
    </source>
</evidence>
<evidence type="ECO:0000313" key="7">
    <source>
        <dbReference type="Proteomes" id="UP001515660"/>
    </source>
</evidence>
<organism evidence="6 7">
    <name type="scientific">Rhodobacter calidifons</name>
    <dbReference type="NCBI Taxonomy" id="2715277"/>
    <lineage>
        <taxon>Bacteria</taxon>
        <taxon>Pseudomonadati</taxon>
        <taxon>Pseudomonadota</taxon>
        <taxon>Alphaproteobacteria</taxon>
        <taxon>Rhodobacterales</taxon>
        <taxon>Rhodobacter group</taxon>
        <taxon>Rhodobacter</taxon>
    </lineage>
</organism>
<evidence type="ECO:0000256" key="3">
    <source>
        <dbReference type="ARBA" id="ARBA00022722"/>
    </source>
</evidence>
<keyword evidence="4" id="KW-0547">Nucleotide-binding</keyword>
<dbReference type="EMBL" id="JAANHS010000031">
    <property type="protein sequence ID" value="NHB78541.1"/>
    <property type="molecule type" value="Genomic_DNA"/>
</dbReference>
<dbReference type="InterPro" id="IPR051813">
    <property type="entry name" value="HepT_RNase_toxin"/>
</dbReference>
<dbReference type="Pfam" id="PF01934">
    <property type="entry name" value="HepT-like"/>
    <property type="match status" value="1"/>
</dbReference>
<dbReference type="RefSeq" id="WP_166404541.1">
    <property type="nucleotide sequence ID" value="NZ_JAANHS010000031.1"/>
</dbReference>
<name>A0ABX0GDL9_9RHOB</name>
<evidence type="ECO:0000256" key="5">
    <source>
        <dbReference type="ARBA" id="ARBA00022801"/>
    </source>
</evidence>
<gene>
    <name evidence="6" type="ORF">G8O29_17710</name>
</gene>
<reference evidence="6 7" key="1">
    <citation type="journal article" date="2022" name="Microorganisms">
        <title>Genome Sequence and Characterization of a Xanthorhodopsin-Containing, Aerobic Anoxygenic Phototrophic Rhodobacter Species, Isolated from Mesophilic Conditions at Yellowstone National Park.</title>
        <authorList>
            <person name="Kyndt J.A."/>
            <person name="Robertson S."/>
            <person name="Shoffstall I.B."/>
            <person name="Ramaley R.F."/>
            <person name="Meyer T.E."/>
        </authorList>
    </citation>
    <scope>NUCLEOTIDE SEQUENCE [LARGE SCALE GENOMIC DNA]</scope>
    <source>
        <strain evidence="6 7">M37P</strain>
    </source>
</reference>
<sequence length="124" mass="14378">MAKDPKLHADHILEAIANIEADIAGHDFDSFRSDRRTKQLVERNLEIISEASRRLPERLKAKEKDIEWKAIAGIGNVLHHDYHDSHPTILWETCKKDLVPLKTAVTRIRRELARQTTRDRDLTP</sequence>
<comment type="caution">
    <text evidence="6">The sequence shown here is derived from an EMBL/GenBank/DDBJ whole genome shotgun (WGS) entry which is preliminary data.</text>
</comment>
<protein>
    <submittedName>
        <fullName evidence="6">DUF86 domain-containing protein</fullName>
    </submittedName>
</protein>
<dbReference type="PANTHER" id="PTHR34139:SF1">
    <property type="entry name" value="RNASE MJ1380-RELATED"/>
    <property type="match status" value="1"/>
</dbReference>
<keyword evidence="3" id="KW-0540">Nuclease</keyword>
<evidence type="ECO:0000256" key="4">
    <source>
        <dbReference type="ARBA" id="ARBA00022741"/>
    </source>
</evidence>
<dbReference type="Proteomes" id="UP001515660">
    <property type="component" value="Unassembled WGS sequence"/>
</dbReference>
<dbReference type="InterPro" id="IPR008201">
    <property type="entry name" value="HepT-like"/>
</dbReference>
<accession>A0ABX0GDL9</accession>
<keyword evidence="2" id="KW-1277">Toxin-antitoxin system</keyword>
<evidence type="ECO:0000313" key="6">
    <source>
        <dbReference type="EMBL" id="NHB78541.1"/>
    </source>
</evidence>
<proteinExistence type="predicted"/>
<keyword evidence="1" id="KW-0597">Phosphoprotein</keyword>
<dbReference type="PANTHER" id="PTHR34139">
    <property type="entry name" value="UPF0331 PROTEIN MJ0127"/>
    <property type="match status" value="1"/>
</dbReference>
<keyword evidence="5" id="KW-0378">Hydrolase</keyword>
<evidence type="ECO:0000256" key="2">
    <source>
        <dbReference type="ARBA" id="ARBA00022649"/>
    </source>
</evidence>